<dbReference type="Gene3D" id="3.40.630.30">
    <property type="match status" value="1"/>
</dbReference>
<comment type="caution">
    <text evidence="4">The sequence shown here is derived from an EMBL/GenBank/DDBJ whole genome shotgun (WGS) entry which is preliminary data.</text>
</comment>
<keyword evidence="2" id="KW-0012">Acyltransferase</keyword>
<evidence type="ECO:0000313" key="5">
    <source>
        <dbReference type="Proteomes" id="UP000605992"/>
    </source>
</evidence>
<evidence type="ECO:0000313" key="4">
    <source>
        <dbReference type="EMBL" id="GII57135.1"/>
    </source>
</evidence>
<feature type="domain" description="N-acetyltransferase" evidence="3">
    <location>
        <begin position="1"/>
        <end position="143"/>
    </location>
</feature>
<keyword evidence="1" id="KW-0808">Transferase</keyword>
<dbReference type="PANTHER" id="PTHR43877">
    <property type="entry name" value="AMINOALKYLPHOSPHONATE N-ACETYLTRANSFERASE-RELATED-RELATED"/>
    <property type="match status" value="1"/>
</dbReference>
<dbReference type="Proteomes" id="UP000605992">
    <property type="component" value="Unassembled WGS sequence"/>
</dbReference>
<dbReference type="InterPro" id="IPR016181">
    <property type="entry name" value="Acyl_CoA_acyltransferase"/>
</dbReference>
<evidence type="ECO:0000259" key="3">
    <source>
        <dbReference type="PROSITE" id="PS51186"/>
    </source>
</evidence>
<reference evidence="4" key="1">
    <citation type="submission" date="2021-01" db="EMBL/GenBank/DDBJ databases">
        <title>Whole genome shotgun sequence of Planotetraspora thailandica NBRC 104271.</title>
        <authorList>
            <person name="Komaki H."/>
            <person name="Tamura T."/>
        </authorList>
    </citation>
    <scope>NUCLEOTIDE SEQUENCE</scope>
    <source>
        <strain evidence="4">NBRC 104271</strain>
    </source>
</reference>
<keyword evidence="5" id="KW-1185">Reference proteome</keyword>
<dbReference type="InterPro" id="IPR050832">
    <property type="entry name" value="Bact_Acetyltransf"/>
</dbReference>
<dbReference type="PROSITE" id="PS51186">
    <property type="entry name" value="GNAT"/>
    <property type="match status" value="1"/>
</dbReference>
<sequence>MRVESVKSETSIEDWRHVHNVIVPPAALTLDEVRERVRRNRLEVAYLGDVVVGCTTVRPPEGDADTVTLIVRVLPEHRRRGFGTALFSRALKQAWTLGAGRIETVIWGSNLDGLHFARTNGFVEESSYLPPGEQVPFLTWRLA</sequence>
<dbReference type="CDD" id="cd04301">
    <property type="entry name" value="NAT_SF"/>
    <property type="match status" value="1"/>
</dbReference>
<name>A0A8J3VF13_9ACTN</name>
<organism evidence="4 5">
    <name type="scientific">Planotetraspora thailandica</name>
    <dbReference type="NCBI Taxonomy" id="487172"/>
    <lineage>
        <taxon>Bacteria</taxon>
        <taxon>Bacillati</taxon>
        <taxon>Actinomycetota</taxon>
        <taxon>Actinomycetes</taxon>
        <taxon>Streptosporangiales</taxon>
        <taxon>Streptosporangiaceae</taxon>
        <taxon>Planotetraspora</taxon>
    </lineage>
</organism>
<gene>
    <name evidence="4" type="ORF">Pth03_55240</name>
</gene>
<dbReference type="Pfam" id="PF00583">
    <property type="entry name" value="Acetyltransf_1"/>
    <property type="match status" value="1"/>
</dbReference>
<dbReference type="AlphaFoldDB" id="A0A8J3VF13"/>
<evidence type="ECO:0000256" key="2">
    <source>
        <dbReference type="ARBA" id="ARBA00023315"/>
    </source>
</evidence>
<protein>
    <recommendedName>
        <fullName evidence="3">N-acetyltransferase domain-containing protein</fullName>
    </recommendedName>
</protein>
<dbReference type="GO" id="GO:0016747">
    <property type="term" value="F:acyltransferase activity, transferring groups other than amino-acyl groups"/>
    <property type="evidence" value="ECO:0007669"/>
    <property type="project" value="InterPro"/>
</dbReference>
<accession>A0A8J3VF13</accession>
<proteinExistence type="predicted"/>
<dbReference type="EMBL" id="BOOR01000045">
    <property type="protein sequence ID" value="GII57135.1"/>
    <property type="molecule type" value="Genomic_DNA"/>
</dbReference>
<dbReference type="SUPFAM" id="SSF55729">
    <property type="entry name" value="Acyl-CoA N-acyltransferases (Nat)"/>
    <property type="match status" value="1"/>
</dbReference>
<evidence type="ECO:0000256" key="1">
    <source>
        <dbReference type="ARBA" id="ARBA00022679"/>
    </source>
</evidence>
<dbReference type="InterPro" id="IPR000182">
    <property type="entry name" value="GNAT_dom"/>
</dbReference>